<dbReference type="GO" id="GO:0003924">
    <property type="term" value="F:GTPase activity"/>
    <property type="evidence" value="ECO:0007669"/>
    <property type="project" value="InterPro"/>
</dbReference>
<dbReference type="GO" id="GO:0005525">
    <property type="term" value="F:GTP binding"/>
    <property type="evidence" value="ECO:0007669"/>
    <property type="project" value="UniProtKB-KW"/>
</dbReference>
<dbReference type="InterPro" id="IPR001806">
    <property type="entry name" value="Small_GTPase"/>
</dbReference>
<dbReference type="PROSITE" id="PS51421">
    <property type="entry name" value="RAS"/>
    <property type="match status" value="1"/>
</dbReference>
<evidence type="ECO:0000313" key="2">
    <source>
        <dbReference type="RefSeq" id="XP_029657969.1"/>
    </source>
</evidence>
<dbReference type="AlphaFoldDB" id="A0A6P7TZU0"/>
<evidence type="ECO:0000313" key="1">
    <source>
        <dbReference type="Proteomes" id="UP000515154"/>
    </source>
</evidence>
<accession>A0A6P7TZU0</accession>
<name>A0A6P7TZU0_9MOLL</name>
<dbReference type="SMART" id="SM00173">
    <property type="entry name" value="RAS"/>
    <property type="match status" value="1"/>
</dbReference>
<reference evidence="2" key="1">
    <citation type="submission" date="2025-08" db="UniProtKB">
        <authorList>
            <consortium name="RefSeq"/>
        </authorList>
    </citation>
    <scope>IDENTIFICATION</scope>
</reference>
<gene>
    <name evidence="2" type="primary">LOC115232279</name>
</gene>
<keyword evidence="1" id="KW-1185">Reference proteome</keyword>
<dbReference type="SMART" id="SM00175">
    <property type="entry name" value="RAB"/>
    <property type="match status" value="1"/>
</dbReference>
<dbReference type="PROSITE" id="PS51419">
    <property type="entry name" value="RAB"/>
    <property type="match status" value="1"/>
</dbReference>
<dbReference type="Proteomes" id="UP000515154">
    <property type="component" value="Linkage group LG2"/>
</dbReference>
<proteinExistence type="predicted"/>
<dbReference type="InterPro" id="IPR050227">
    <property type="entry name" value="Rab"/>
</dbReference>
<dbReference type="RefSeq" id="XP_029657969.1">
    <property type="nucleotide sequence ID" value="XM_029802109.2"/>
</dbReference>
<dbReference type="InterPro" id="IPR027417">
    <property type="entry name" value="P-loop_NTPase"/>
</dbReference>
<sequence length="222" mass="25002">MSDSENECFDKRLKIVLLGDCLTGKTSIATRYTQDNFWKEYKKTMGVDFYLKRIILRGQMNVVLQIWDVSGICLGSSMLENYIYGAQGIILVYDITNYISFENLEDWLLTINRSCLHSGKSPSHLALVGNKVDLEHVRAVSEERHVKFAADHNMSNHFISAKTGECMSVCFQRVAAELVGLKLTTAEKEQQQQVVTANIECEPCPKVASVQNSPRSPICSLQ</sequence>
<dbReference type="PANTHER" id="PTHR47977">
    <property type="entry name" value="RAS-RELATED PROTEIN RAB"/>
    <property type="match status" value="1"/>
</dbReference>
<dbReference type="KEGG" id="osn:115232279"/>
<protein>
    <submittedName>
        <fullName evidence="2">Ras-related protein Rab-28</fullName>
    </submittedName>
</protein>
<organism evidence="1 2">
    <name type="scientific">Octopus sinensis</name>
    <name type="common">East Asian common octopus</name>
    <dbReference type="NCBI Taxonomy" id="2607531"/>
    <lineage>
        <taxon>Eukaryota</taxon>
        <taxon>Metazoa</taxon>
        <taxon>Spiralia</taxon>
        <taxon>Lophotrochozoa</taxon>
        <taxon>Mollusca</taxon>
        <taxon>Cephalopoda</taxon>
        <taxon>Coleoidea</taxon>
        <taxon>Octopodiformes</taxon>
        <taxon>Octopoda</taxon>
        <taxon>Incirrata</taxon>
        <taxon>Octopodidae</taxon>
        <taxon>Octopus</taxon>
    </lineage>
</organism>
<dbReference type="NCBIfam" id="TIGR00231">
    <property type="entry name" value="small_GTP"/>
    <property type="match status" value="1"/>
</dbReference>
<dbReference type="Pfam" id="PF00071">
    <property type="entry name" value="Ras"/>
    <property type="match status" value="1"/>
</dbReference>
<dbReference type="SUPFAM" id="SSF52540">
    <property type="entry name" value="P-loop containing nucleoside triphosphate hydrolases"/>
    <property type="match status" value="1"/>
</dbReference>
<dbReference type="InterPro" id="IPR005225">
    <property type="entry name" value="Small_GTP-bd"/>
</dbReference>
<dbReference type="SMART" id="SM00176">
    <property type="entry name" value="RAN"/>
    <property type="match status" value="1"/>
</dbReference>
<dbReference type="FunFam" id="3.40.50.300:FF:001508">
    <property type="entry name" value="Small GTP-binding protein Rab28, putative"/>
    <property type="match status" value="1"/>
</dbReference>
<dbReference type="Gene3D" id="3.40.50.300">
    <property type="entry name" value="P-loop containing nucleotide triphosphate hydrolases"/>
    <property type="match status" value="1"/>
</dbReference>
<dbReference type="PRINTS" id="PR00449">
    <property type="entry name" value="RASTRNSFRMNG"/>
</dbReference>